<dbReference type="PROSITE" id="PS51257">
    <property type="entry name" value="PROKAR_LIPOPROTEIN"/>
    <property type="match status" value="1"/>
</dbReference>
<dbReference type="OrthoDB" id="676883at2"/>
<evidence type="ECO:0000256" key="2">
    <source>
        <dbReference type="SAM" id="SignalP"/>
    </source>
</evidence>
<evidence type="ECO:0000313" key="4">
    <source>
        <dbReference type="Proteomes" id="UP000316778"/>
    </source>
</evidence>
<sequence>MKSKCLYLLLAAGLSGALLTACGSGQNTNTDSSMLESPDSVLTMPDTAMTRDTAPSAVQPPGAINPGSDSARYGTERRTDQ</sequence>
<keyword evidence="2" id="KW-0732">Signal</keyword>
<feature type="signal peptide" evidence="2">
    <location>
        <begin position="1"/>
        <end position="20"/>
    </location>
</feature>
<organism evidence="3 4">
    <name type="scientific">Chitinophaga japonensis</name>
    <name type="common">Flexibacter japonensis</name>
    <dbReference type="NCBI Taxonomy" id="104662"/>
    <lineage>
        <taxon>Bacteria</taxon>
        <taxon>Pseudomonadati</taxon>
        <taxon>Bacteroidota</taxon>
        <taxon>Chitinophagia</taxon>
        <taxon>Chitinophagales</taxon>
        <taxon>Chitinophagaceae</taxon>
        <taxon>Chitinophaga</taxon>
    </lineage>
</organism>
<evidence type="ECO:0000313" key="3">
    <source>
        <dbReference type="EMBL" id="TWI86441.1"/>
    </source>
</evidence>
<evidence type="ECO:0000256" key="1">
    <source>
        <dbReference type="SAM" id="MobiDB-lite"/>
    </source>
</evidence>
<dbReference type="Proteomes" id="UP000316778">
    <property type="component" value="Unassembled WGS sequence"/>
</dbReference>
<accession>A0A562SYS2</accession>
<feature type="region of interest" description="Disordered" evidence="1">
    <location>
        <begin position="23"/>
        <end position="81"/>
    </location>
</feature>
<dbReference type="RefSeq" id="WP_145716248.1">
    <property type="nucleotide sequence ID" value="NZ_BAAAFY010000005.1"/>
</dbReference>
<protein>
    <submittedName>
        <fullName evidence="3">Uncharacterized protein</fullName>
    </submittedName>
</protein>
<reference evidence="3 4" key="1">
    <citation type="journal article" date="2013" name="Stand. Genomic Sci.">
        <title>Genomic Encyclopedia of Type Strains, Phase I: The one thousand microbial genomes (KMG-I) project.</title>
        <authorList>
            <person name="Kyrpides N.C."/>
            <person name="Woyke T."/>
            <person name="Eisen J.A."/>
            <person name="Garrity G."/>
            <person name="Lilburn T.G."/>
            <person name="Beck B.J."/>
            <person name="Whitman W.B."/>
            <person name="Hugenholtz P."/>
            <person name="Klenk H.P."/>
        </authorList>
    </citation>
    <scope>NUCLEOTIDE SEQUENCE [LARGE SCALE GENOMIC DNA]</scope>
    <source>
        <strain evidence="3 4">DSM 13484</strain>
    </source>
</reference>
<name>A0A562SYS2_CHIJA</name>
<dbReference type="AlphaFoldDB" id="A0A562SYS2"/>
<comment type="caution">
    <text evidence="3">The sequence shown here is derived from an EMBL/GenBank/DDBJ whole genome shotgun (WGS) entry which is preliminary data.</text>
</comment>
<proteinExistence type="predicted"/>
<dbReference type="EMBL" id="VLLG01000004">
    <property type="protein sequence ID" value="TWI86441.1"/>
    <property type="molecule type" value="Genomic_DNA"/>
</dbReference>
<feature type="compositionally biased region" description="Polar residues" evidence="1">
    <location>
        <begin position="26"/>
        <end position="35"/>
    </location>
</feature>
<keyword evidence="4" id="KW-1185">Reference proteome</keyword>
<feature type="chain" id="PRO_5021990991" evidence="2">
    <location>
        <begin position="21"/>
        <end position="81"/>
    </location>
</feature>
<gene>
    <name evidence="3" type="ORF">LX66_3698</name>
</gene>